<dbReference type="InterPro" id="IPR001172">
    <property type="entry name" value="FliN_T3SS_HrcQb"/>
</dbReference>
<dbReference type="Proteomes" id="UP000317550">
    <property type="component" value="Chromosome"/>
</dbReference>
<dbReference type="GO" id="GO:0003774">
    <property type="term" value="F:cytoskeletal motor activity"/>
    <property type="evidence" value="ECO:0007669"/>
    <property type="project" value="InterPro"/>
</dbReference>
<dbReference type="GO" id="GO:0009425">
    <property type="term" value="C:bacterial-type flagellum basal body"/>
    <property type="evidence" value="ECO:0007669"/>
    <property type="project" value="InterPro"/>
</dbReference>
<evidence type="ECO:0000313" key="4">
    <source>
        <dbReference type="Proteomes" id="UP000317550"/>
    </source>
</evidence>
<dbReference type="Pfam" id="PF01052">
    <property type="entry name" value="FliMN_C"/>
    <property type="match status" value="1"/>
</dbReference>
<dbReference type="EMBL" id="CP041730">
    <property type="protein sequence ID" value="QDQ25063.1"/>
    <property type="molecule type" value="Genomic_DNA"/>
</dbReference>
<comment type="similarity">
    <text evidence="1">Belongs to the FliN/MopA/SpaO family.</text>
</comment>
<dbReference type="PRINTS" id="PR00956">
    <property type="entry name" value="FLGMOTORFLIN"/>
</dbReference>
<dbReference type="RefSeq" id="WP_143855988.1">
    <property type="nucleotide sequence ID" value="NZ_CP041730.1"/>
</dbReference>
<evidence type="ECO:0000313" key="3">
    <source>
        <dbReference type="EMBL" id="QDQ25063.1"/>
    </source>
</evidence>
<dbReference type="Pfam" id="PF06622">
    <property type="entry name" value="SepQ"/>
    <property type="match status" value="1"/>
</dbReference>
<dbReference type="Gene3D" id="2.30.330.10">
    <property type="entry name" value="SpoA-like"/>
    <property type="match status" value="1"/>
</dbReference>
<protein>
    <submittedName>
        <fullName evidence="3">YscQ/HrcQ family type III secretion apparatus protein</fullName>
    </submittedName>
</protein>
<feature type="domain" description="Flagellar motor switch protein FliN-like C-terminal" evidence="2">
    <location>
        <begin position="256"/>
        <end position="323"/>
    </location>
</feature>
<sequence>MSLADVYDELESLLLLVSSGRTIDTASGDRITLEYKKSGGNGLVLNFRMGDRALSAWVAEHEYCRWIEPMLPVPSADRIPPELFPLLCTWSLAPLDAWLTSLGFEQILGDSIARGEGDAEEGWVLTIEGDRGQLCLSLLDWPLDWLKCIAEQQAPFEMQACEMTAPVCVAAGWTRMTLNNLRSLRIGDGLVLDTSARIDEGEWYLFERKPLARISCAEDDSLATVEELMDDFDDWLNIAEIEKTLGECEPEPFTGVNDIVMTVVAEAGRIELPLSSLASLHEGQLLDANIRHNRDIRLKINGKTIGSGSLVKVGEKLMVRIEKLGL</sequence>
<dbReference type="OrthoDB" id="8596370at2"/>
<dbReference type="InterPro" id="IPR001543">
    <property type="entry name" value="FliN-like_C"/>
</dbReference>
<dbReference type="NCBIfam" id="TIGR02551">
    <property type="entry name" value="SpaO_YscQ"/>
    <property type="match status" value="1"/>
</dbReference>
<dbReference type="PANTHER" id="PTHR30034:SF6">
    <property type="entry name" value="YOP PROTEINS TRANSLOCATION PROTEIN Q"/>
    <property type="match status" value="1"/>
</dbReference>
<dbReference type="PANTHER" id="PTHR30034">
    <property type="entry name" value="FLAGELLAR MOTOR SWITCH PROTEIN FLIM"/>
    <property type="match status" value="1"/>
</dbReference>
<dbReference type="GO" id="GO:0050918">
    <property type="term" value="P:positive chemotaxis"/>
    <property type="evidence" value="ECO:0007669"/>
    <property type="project" value="TreeGrafter"/>
</dbReference>
<gene>
    <name evidence="3" type="ORF">FNU76_01130</name>
</gene>
<dbReference type="AlphaFoldDB" id="A0A516SA86"/>
<dbReference type="InterPro" id="IPR013385">
    <property type="entry name" value="T3SS_SpaO/YscQ/SpaO"/>
</dbReference>
<reference evidence="4" key="1">
    <citation type="submission" date="2019-07" db="EMBL/GenBank/DDBJ databases">
        <title>Chitinimonas sp. nov., isolated from Ny-Alesund, arctica soil.</title>
        <authorList>
            <person name="Xu Q."/>
            <person name="Peng F."/>
        </authorList>
    </citation>
    <scope>NUCLEOTIDE SEQUENCE [LARGE SCALE GENOMIC DNA]</scope>
    <source>
        <strain evidence="4">R3-44</strain>
    </source>
</reference>
<dbReference type="GO" id="GO:0030254">
    <property type="term" value="P:protein secretion by the type III secretion system"/>
    <property type="evidence" value="ECO:0007669"/>
    <property type="project" value="InterPro"/>
</dbReference>
<keyword evidence="4" id="KW-1185">Reference proteome</keyword>
<proteinExistence type="inferred from homology"/>
<name>A0A516SA86_9NEIS</name>
<evidence type="ECO:0000256" key="1">
    <source>
        <dbReference type="ARBA" id="ARBA00009226"/>
    </source>
</evidence>
<dbReference type="KEGG" id="cari:FNU76_01130"/>
<evidence type="ECO:0000259" key="2">
    <source>
        <dbReference type="Pfam" id="PF01052"/>
    </source>
</evidence>
<dbReference type="GO" id="GO:0071978">
    <property type="term" value="P:bacterial-type flagellum-dependent swarming motility"/>
    <property type="evidence" value="ECO:0007669"/>
    <property type="project" value="TreeGrafter"/>
</dbReference>
<dbReference type="InterPro" id="IPR036429">
    <property type="entry name" value="SpoA-like_sf"/>
</dbReference>
<organism evidence="3 4">
    <name type="scientific">Chitinimonas arctica</name>
    <dbReference type="NCBI Taxonomy" id="2594795"/>
    <lineage>
        <taxon>Bacteria</taxon>
        <taxon>Pseudomonadati</taxon>
        <taxon>Pseudomonadota</taxon>
        <taxon>Betaproteobacteria</taxon>
        <taxon>Neisseriales</taxon>
        <taxon>Chitinibacteraceae</taxon>
        <taxon>Chitinimonas</taxon>
    </lineage>
</organism>
<accession>A0A516SA86</accession>
<dbReference type="SUPFAM" id="SSF101801">
    <property type="entry name" value="Surface presentation of antigens (SPOA)"/>
    <property type="match status" value="1"/>
</dbReference>
<dbReference type="InterPro" id="IPR009532">
    <property type="entry name" value="SepQ"/>
</dbReference>